<dbReference type="InterPro" id="IPR040256">
    <property type="entry name" value="At4g02000-like"/>
</dbReference>
<accession>A0A2K3LSK1</accession>
<dbReference type="InterPro" id="IPR025558">
    <property type="entry name" value="DUF4283"/>
</dbReference>
<keyword evidence="1" id="KW-0479">Metal-binding</keyword>
<keyword evidence="1" id="KW-0863">Zinc-finger</keyword>
<name>A0A2K3LSK1_TRIPR</name>
<evidence type="ECO:0000313" key="5">
    <source>
        <dbReference type="Proteomes" id="UP000236291"/>
    </source>
</evidence>
<dbReference type="AlphaFoldDB" id="A0A2K3LSK1"/>
<feature type="region of interest" description="Disordered" evidence="2">
    <location>
        <begin position="1"/>
        <end position="35"/>
    </location>
</feature>
<dbReference type="PANTHER" id="PTHR31286">
    <property type="entry name" value="GLYCINE-RICH CELL WALL STRUCTURAL PROTEIN 1.8-LIKE"/>
    <property type="match status" value="1"/>
</dbReference>
<dbReference type="Pfam" id="PF14111">
    <property type="entry name" value="DUF4283"/>
    <property type="match status" value="1"/>
</dbReference>
<dbReference type="InterPro" id="IPR001878">
    <property type="entry name" value="Znf_CCHC"/>
</dbReference>
<feature type="compositionally biased region" description="Basic and acidic residues" evidence="2">
    <location>
        <begin position="297"/>
        <end position="306"/>
    </location>
</feature>
<protein>
    <recommendedName>
        <fullName evidence="3">CCHC-type domain-containing protein</fullName>
    </recommendedName>
</protein>
<proteinExistence type="predicted"/>
<feature type="domain" description="CCHC-type" evidence="3">
    <location>
        <begin position="263"/>
        <end position="276"/>
    </location>
</feature>
<dbReference type="PANTHER" id="PTHR31286:SF171">
    <property type="entry name" value="CCHC-TYPE DOMAIN-CONTAINING PROTEIN"/>
    <property type="match status" value="1"/>
</dbReference>
<sequence>MDFMFTAKDNRRAESSLLPEPPDKGGNGKQQGTTKMMDTNVTMSFRDKVLGSQVVMARKKTDLLAAKLAHVELVRGNRLMPMLHVEKKVIEDLSIPWKDALVVKLLGKNLGYNHMKKKLENVWNLIGGFELMAVSNSFYMVKFNCEEDKNKVINGGPWMIYDHYLAVRHWTATFNAATATIDKTMVWIRIPSLNLVYYDESILWTLASLVGTPIKVDMHTLNVARGRFARMCVEVDLTKPVVGRVGINGEWYQVQYEGLHIICTQCGCYGHILKDCAMRNDKATIGEKSDNGATKKNNNEVQRETMTEGGDNNTTM</sequence>
<dbReference type="GO" id="GO:0008270">
    <property type="term" value="F:zinc ion binding"/>
    <property type="evidence" value="ECO:0007669"/>
    <property type="project" value="UniProtKB-KW"/>
</dbReference>
<keyword evidence="1" id="KW-0862">Zinc</keyword>
<feature type="non-terminal residue" evidence="4">
    <location>
        <position position="316"/>
    </location>
</feature>
<feature type="region of interest" description="Disordered" evidence="2">
    <location>
        <begin position="287"/>
        <end position="316"/>
    </location>
</feature>
<dbReference type="STRING" id="57577.A0A2K3LSK1"/>
<organism evidence="4 5">
    <name type="scientific">Trifolium pratense</name>
    <name type="common">Red clover</name>
    <dbReference type="NCBI Taxonomy" id="57577"/>
    <lineage>
        <taxon>Eukaryota</taxon>
        <taxon>Viridiplantae</taxon>
        <taxon>Streptophyta</taxon>
        <taxon>Embryophyta</taxon>
        <taxon>Tracheophyta</taxon>
        <taxon>Spermatophyta</taxon>
        <taxon>Magnoliopsida</taxon>
        <taxon>eudicotyledons</taxon>
        <taxon>Gunneridae</taxon>
        <taxon>Pentapetalae</taxon>
        <taxon>rosids</taxon>
        <taxon>fabids</taxon>
        <taxon>Fabales</taxon>
        <taxon>Fabaceae</taxon>
        <taxon>Papilionoideae</taxon>
        <taxon>50 kb inversion clade</taxon>
        <taxon>NPAAA clade</taxon>
        <taxon>Hologalegina</taxon>
        <taxon>IRL clade</taxon>
        <taxon>Trifolieae</taxon>
        <taxon>Trifolium</taxon>
    </lineage>
</organism>
<dbReference type="EMBL" id="ASHM01040065">
    <property type="protein sequence ID" value="PNX81511.1"/>
    <property type="molecule type" value="Genomic_DNA"/>
</dbReference>
<dbReference type="GO" id="GO:0003676">
    <property type="term" value="F:nucleic acid binding"/>
    <property type="evidence" value="ECO:0007669"/>
    <property type="project" value="InterPro"/>
</dbReference>
<evidence type="ECO:0000256" key="1">
    <source>
        <dbReference type="PROSITE-ProRule" id="PRU00047"/>
    </source>
</evidence>
<evidence type="ECO:0000259" key="3">
    <source>
        <dbReference type="PROSITE" id="PS50158"/>
    </source>
</evidence>
<dbReference type="Proteomes" id="UP000236291">
    <property type="component" value="Unassembled WGS sequence"/>
</dbReference>
<dbReference type="PROSITE" id="PS50158">
    <property type="entry name" value="ZF_CCHC"/>
    <property type="match status" value="1"/>
</dbReference>
<reference evidence="4 5" key="1">
    <citation type="journal article" date="2014" name="Am. J. Bot.">
        <title>Genome assembly and annotation for red clover (Trifolium pratense; Fabaceae).</title>
        <authorList>
            <person name="Istvanek J."/>
            <person name="Jaros M."/>
            <person name="Krenek A."/>
            <person name="Repkova J."/>
        </authorList>
    </citation>
    <scope>NUCLEOTIDE SEQUENCE [LARGE SCALE GENOMIC DNA]</scope>
    <source>
        <strain evidence="5">cv. Tatra</strain>
        <tissue evidence="4">Young leaves</tissue>
    </source>
</reference>
<reference evidence="4 5" key="2">
    <citation type="journal article" date="2017" name="Front. Plant Sci.">
        <title>Gene Classification and Mining of Molecular Markers Useful in Red Clover (Trifolium pratense) Breeding.</title>
        <authorList>
            <person name="Istvanek J."/>
            <person name="Dluhosova J."/>
            <person name="Dluhos P."/>
            <person name="Patkova L."/>
            <person name="Nedelnik J."/>
            <person name="Repkova J."/>
        </authorList>
    </citation>
    <scope>NUCLEOTIDE SEQUENCE [LARGE SCALE GENOMIC DNA]</scope>
    <source>
        <strain evidence="5">cv. Tatra</strain>
        <tissue evidence="4">Young leaves</tissue>
    </source>
</reference>
<comment type="caution">
    <text evidence="4">The sequence shown here is derived from an EMBL/GenBank/DDBJ whole genome shotgun (WGS) entry which is preliminary data.</text>
</comment>
<evidence type="ECO:0000256" key="2">
    <source>
        <dbReference type="SAM" id="MobiDB-lite"/>
    </source>
</evidence>
<gene>
    <name evidence="4" type="ORF">L195_g037532</name>
</gene>
<evidence type="ECO:0000313" key="4">
    <source>
        <dbReference type="EMBL" id="PNX81511.1"/>
    </source>
</evidence>